<feature type="domain" description="Reverse transcriptase zinc-binding" evidence="2">
    <location>
        <begin position="12"/>
        <end position="71"/>
    </location>
</feature>
<dbReference type="EMBL" id="JACGWM010000001">
    <property type="protein sequence ID" value="KAL0398046.1"/>
    <property type="molecule type" value="Genomic_DNA"/>
</dbReference>
<reference evidence="3" key="2">
    <citation type="journal article" date="2024" name="Plant">
        <title>Genomic evolution and insights into agronomic trait innovations of Sesamum species.</title>
        <authorList>
            <person name="Miao H."/>
            <person name="Wang L."/>
            <person name="Qu L."/>
            <person name="Liu H."/>
            <person name="Sun Y."/>
            <person name="Le M."/>
            <person name="Wang Q."/>
            <person name="Wei S."/>
            <person name="Zheng Y."/>
            <person name="Lin W."/>
            <person name="Duan Y."/>
            <person name="Cao H."/>
            <person name="Xiong S."/>
            <person name="Wang X."/>
            <person name="Wei L."/>
            <person name="Li C."/>
            <person name="Ma Q."/>
            <person name="Ju M."/>
            <person name="Zhao R."/>
            <person name="Li G."/>
            <person name="Mu C."/>
            <person name="Tian Q."/>
            <person name="Mei H."/>
            <person name="Zhang T."/>
            <person name="Gao T."/>
            <person name="Zhang H."/>
        </authorList>
    </citation>
    <scope>NUCLEOTIDE SEQUENCE</scope>
    <source>
        <strain evidence="3">KEN8</strain>
    </source>
</reference>
<dbReference type="InterPro" id="IPR052929">
    <property type="entry name" value="RNase_H-like_EbsB-rel"/>
</dbReference>
<evidence type="ECO:0000313" key="3">
    <source>
        <dbReference type="EMBL" id="KAL0398046.1"/>
    </source>
</evidence>
<feature type="domain" description="RNase H type-1" evidence="1">
    <location>
        <begin position="160"/>
        <end position="270"/>
    </location>
</feature>
<dbReference type="GO" id="GO:0004523">
    <property type="term" value="F:RNA-DNA hybrid ribonuclease activity"/>
    <property type="evidence" value="ECO:0007669"/>
    <property type="project" value="InterPro"/>
</dbReference>
<protein>
    <recommendedName>
        <fullName evidence="4">RNase H type-1 domain-containing protein</fullName>
    </recommendedName>
</protein>
<dbReference type="CDD" id="cd06222">
    <property type="entry name" value="RNase_H_like"/>
    <property type="match status" value="1"/>
</dbReference>
<dbReference type="Pfam" id="PF13966">
    <property type="entry name" value="zf-RVT"/>
    <property type="match status" value="1"/>
</dbReference>
<gene>
    <name evidence="3" type="ORF">Scaly_0253000</name>
</gene>
<reference evidence="3" key="1">
    <citation type="submission" date="2020-06" db="EMBL/GenBank/DDBJ databases">
        <authorList>
            <person name="Li T."/>
            <person name="Hu X."/>
            <person name="Zhang T."/>
            <person name="Song X."/>
            <person name="Zhang H."/>
            <person name="Dai N."/>
            <person name="Sheng W."/>
            <person name="Hou X."/>
            <person name="Wei L."/>
        </authorList>
    </citation>
    <scope>NUCLEOTIDE SEQUENCE</scope>
    <source>
        <strain evidence="3">KEN8</strain>
        <tissue evidence="3">Leaf</tissue>
    </source>
</reference>
<proteinExistence type="predicted"/>
<name>A0AAW2SZA7_9LAMI</name>
<dbReference type="InterPro" id="IPR002156">
    <property type="entry name" value="RNaseH_domain"/>
</dbReference>
<dbReference type="InterPro" id="IPR044730">
    <property type="entry name" value="RNase_H-like_dom_plant"/>
</dbReference>
<evidence type="ECO:0000259" key="1">
    <source>
        <dbReference type="Pfam" id="PF13456"/>
    </source>
</evidence>
<dbReference type="InterPro" id="IPR036397">
    <property type="entry name" value="RNaseH_sf"/>
</dbReference>
<dbReference type="Pfam" id="PF13456">
    <property type="entry name" value="RVT_3"/>
    <property type="match status" value="1"/>
</dbReference>
<organism evidence="3">
    <name type="scientific">Sesamum calycinum</name>
    <dbReference type="NCBI Taxonomy" id="2727403"/>
    <lineage>
        <taxon>Eukaryota</taxon>
        <taxon>Viridiplantae</taxon>
        <taxon>Streptophyta</taxon>
        <taxon>Embryophyta</taxon>
        <taxon>Tracheophyta</taxon>
        <taxon>Spermatophyta</taxon>
        <taxon>Magnoliopsida</taxon>
        <taxon>eudicotyledons</taxon>
        <taxon>Gunneridae</taxon>
        <taxon>Pentapetalae</taxon>
        <taxon>asterids</taxon>
        <taxon>lamiids</taxon>
        <taxon>Lamiales</taxon>
        <taxon>Pedaliaceae</taxon>
        <taxon>Sesamum</taxon>
    </lineage>
</organism>
<dbReference type="AlphaFoldDB" id="A0AAW2SZA7"/>
<dbReference type="Gene3D" id="3.30.420.10">
    <property type="entry name" value="Ribonuclease H-like superfamily/Ribonuclease H"/>
    <property type="match status" value="1"/>
</dbReference>
<dbReference type="PANTHER" id="PTHR47074">
    <property type="entry name" value="BNAC02G40300D PROTEIN"/>
    <property type="match status" value="1"/>
</dbReference>
<dbReference type="SUPFAM" id="SSF53098">
    <property type="entry name" value="Ribonuclease H-like"/>
    <property type="match status" value="1"/>
</dbReference>
<comment type="caution">
    <text evidence="3">The sequence shown here is derived from an EMBL/GenBank/DDBJ whole genome shotgun (WGS) entry which is preliminary data.</text>
</comment>
<dbReference type="PANTHER" id="PTHR47074:SF79">
    <property type="entry name" value="PUTATIVE-RELATED"/>
    <property type="match status" value="1"/>
</dbReference>
<sequence length="295" mass="32722">MVSEFMAGSLASSCPEQGKAVLWRAIRYILPTARNLRRRLSHEAVSCPFCDFSDESPIHTLLRCSFARQVWALSGLRWYDIDSLAWSVEEWFQALTLKLSATDFSLVAMFCWTIWWSRNLKLANKPFLLPPQVVEFARNYLSAFNSQSSQHKFIRDGGRALGLGVLARDSKGVCLAWLSLKLDRGGTAEMAEGFAAREAISLALRRRWKQVILEGDSSTLLHKLGSTDMELSVISPLVADIHSLSSQFESVSFSLVSRVCNSVADLLARLALNQSGDSVWFPLGLAVALCGDLAT</sequence>
<dbReference type="InterPro" id="IPR026960">
    <property type="entry name" value="RVT-Znf"/>
</dbReference>
<evidence type="ECO:0000259" key="2">
    <source>
        <dbReference type="Pfam" id="PF13966"/>
    </source>
</evidence>
<dbReference type="GO" id="GO:0003676">
    <property type="term" value="F:nucleic acid binding"/>
    <property type="evidence" value="ECO:0007669"/>
    <property type="project" value="InterPro"/>
</dbReference>
<accession>A0AAW2SZA7</accession>
<evidence type="ECO:0008006" key="4">
    <source>
        <dbReference type="Google" id="ProtNLM"/>
    </source>
</evidence>
<dbReference type="InterPro" id="IPR012337">
    <property type="entry name" value="RNaseH-like_sf"/>
</dbReference>